<sequence>MVAASEPSIHPYTADLTREMNLSNMLNRCVLRIQALLTSYLDAESDLNGFYRYEEQLKLER</sequence>
<reference evidence="1" key="2">
    <citation type="journal article" date="2023" name="IMA Fungus">
        <title>Comparative genomic study of the Penicillium genus elucidates a diverse pangenome and 15 lateral gene transfer events.</title>
        <authorList>
            <person name="Petersen C."/>
            <person name="Sorensen T."/>
            <person name="Nielsen M.R."/>
            <person name="Sondergaard T.E."/>
            <person name="Sorensen J.L."/>
            <person name="Fitzpatrick D.A."/>
            <person name="Frisvad J.C."/>
            <person name="Nielsen K.L."/>
        </authorList>
    </citation>
    <scope>NUCLEOTIDE SEQUENCE</scope>
    <source>
        <strain evidence="1">IBT 16125</strain>
    </source>
</reference>
<keyword evidence="2" id="KW-1185">Reference proteome</keyword>
<gene>
    <name evidence="1" type="ORF">N7458_008711</name>
</gene>
<dbReference type="AlphaFoldDB" id="A0AAD6C4A0"/>
<name>A0AAD6C4A0_9EURO</name>
<dbReference type="GeneID" id="81602336"/>
<protein>
    <submittedName>
        <fullName evidence="1">Uncharacterized protein</fullName>
    </submittedName>
</protein>
<accession>A0AAD6C4A0</accession>
<dbReference type="RefSeq" id="XP_056764919.1">
    <property type="nucleotide sequence ID" value="XM_056912093.1"/>
</dbReference>
<dbReference type="EMBL" id="JAPVEA010000007">
    <property type="protein sequence ID" value="KAJ5444839.1"/>
    <property type="molecule type" value="Genomic_DNA"/>
</dbReference>
<dbReference type="Proteomes" id="UP001213681">
    <property type="component" value="Unassembled WGS sequence"/>
</dbReference>
<evidence type="ECO:0000313" key="1">
    <source>
        <dbReference type="EMBL" id="KAJ5444839.1"/>
    </source>
</evidence>
<organism evidence="1 2">
    <name type="scientific">Penicillium daleae</name>
    <dbReference type="NCBI Taxonomy" id="63821"/>
    <lineage>
        <taxon>Eukaryota</taxon>
        <taxon>Fungi</taxon>
        <taxon>Dikarya</taxon>
        <taxon>Ascomycota</taxon>
        <taxon>Pezizomycotina</taxon>
        <taxon>Eurotiomycetes</taxon>
        <taxon>Eurotiomycetidae</taxon>
        <taxon>Eurotiales</taxon>
        <taxon>Aspergillaceae</taxon>
        <taxon>Penicillium</taxon>
    </lineage>
</organism>
<proteinExistence type="predicted"/>
<reference evidence="1" key="1">
    <citation type="submission" date="2022-12" db="EMBL/GenBank/DDBJ databases">
        <authorList>
            <person name="Petersen C."/>
        </authorList>
    </citation>
    <scope>NUCLEOTIDE SEQUENCE</scope>
    <source>
        <strain evidence="1">IBT 16125</strain>
    </source>
</reference>
<comment type="caution">
    <text evidence="1">The sequence shown here is derived from an EMBL/GenBank/DDBJ whole genome shotgun (WGS) entry which is preliminary data.</text>
</comment>
<evidence type="ECO:0000313" key="2">
    <source>
        <dbReference type="Proteomes" id="UP001213681"/>
    </source>
</evidence>